<comment type="caution">
    <text evidence="10">The sequence shown here is derived from an EMBL/GenBank/DDBJ whole genome shotgun (WGS) entry which is preliminary data.</text>
</comment>
<dbReference type="InterPro" id="IPR039785">
    <property type="entry name" value="MINY3/4"/>
</dbReference>
<keyword evidence="4 8" id="KW-0645">Protease</keyword>
<dbReference type="EC" id="3.4.19.12" evidence="8"/>
<evidence type="ECO:0000256" key="2">
    <source>
        <dbReference type="ARBA" id="ARBA00002107"/>
    </source>
</evidence>
<dbReference type="GO" id="GO:0004843">
    <property type="term" value="F:cysteine-type deubiquitinase activity"/>
    <property type="evidence" value="ECO:0007669"/>
    <property type="project" value="UniProtKB-UniRule"/>
</dbReference>
<organism evidence="10 11">
    <name type="scientific">Popillia japonica</name>
    <name type="common">Japanese beetle</name>
    <dbReference type="NCBI Taxonomy" id="7064"/>
    <lineage>
        <taxon>Eukaryota</taxon>
        <taxon>Metazoa</taxon>
        <taxon>Ecdysozoa</taxon>
        <taxon>Arthropoda</taxon>
        <taxon>Hexapoda</taxon>
        <taxon>Insecta</taxon>
        <taxon>Pterygota</taxon>
        <taxon>Neoptera</taxon>
        <taxon>Endopterygota</taxon>
        <taxon>Coleoptera</taxon>
        <taxon>Polyphaga</taxon>
        <taxon>Scarabaeiformia</taxon>
        <taxon>Scarabaeidae</taxon>
        <taxon>Rutelinae</taxon>
        <taxon>Popillia</taxon>
    </lineage>
</organism>
<dbReference type="InterPro" id="IPR025257">
    <property type="entry name" value="MINDY-3/4_CD"/>
</dbReference>
<evidence type="ECO:0000259" key="9">
    <source>
        <dbReference type="PROSITE" id="PS50222"/>
    </source>
</evidence>
<dbReference type="InterPro" id="IPR011992">
    <property type="entry name" value="EF-hand-dom_pair"/>
</dbReference>
<dbReference type="GO" id="GO:0071108">
    <property type="term" value="P:protein K48-linked deubiquitination"/>
    <property type="evidence" value="ECO:0007669"/>
    <property type="project" value="InterPro"/>
</dbReference>
<gene>
    <name evidence="10" type="ORF">QE152_g7062</name>
</gene>
<reference evidence="10 11" key="1">
    <citation type="journal article" date="2024" name="BMC Genomics">
        <title>De novo assembly and annotation of Popillia japonica's genome with initial clues to its potential as an invasive pest.</title>
        <authorList>
            <person name="Cucini C."/>
            <person name="Boschi S."/>
            <person name="Funari R."/>
            <person name="Cardaioli E."/>
            <person name="Iannotti N."/>
            <person name="Marturano G."/>
            <person name="Paoli F."/>
            <person name="Bruttini M."/>
            <person name="Carapelli A."/>
            <person name="Frati F."/>
            <person name="Nardi F."/>
        </authorList>
    </citation>
    <scope>NUCLEOTIDE SEQUENCE [LARGE SCALE GENOMIC DNA]</scope>
    <source>
        <strain evidence="10">DMR45628</strain>
    </source>
</reference>
<dbReference type="GO" id="GO:0005509">
    <property type="term" value="F:calcium ion binding"/>
    <property type="evidence" value="ECO:0007669"/>
    <property type="project" value="InterPro"/>
</dbReference>
<evidence type="ECO:0000256" key="7">
    <source>
        <dbReference type="ARBA" id="ARBA00022807"/>
    </source>
</evidence>
<comment type="function">
    <text evidence="2 8">Hydrolase that can remove 'Lys-48'-linked conjugated ubiquitin from proteins.</text>
</comment>
<dbReference type="Pfam" id="PF13898">
    <property type="entry name" value="MINDY-3_4_CD"/>
    <property type="match status" value="1"/>
</dbReference>
<dbReference type="SMART" id="SM01174">
    <property type="entry name" value="DUF4205"/>
    <property type="match status" value="1"/>
</dbReference>
<comment type="similarity">
    <text evidence="3 8">Belongs to the MINDY deubiquitinase family. FAM188 subfamily.</text>
</comment>
<dbReference type="GO" id="GO:0006508">
    <property type="term" value="P:proteolysis"/>
    <property type="evidence" value="ECO:0007669"/>
    <property type="project" value="UniProtKB-KW"/>
</dbReference>
<dbReference type="SMART" id="SM00054">
    <property type="entry name" value="EFh"/>
    <property type="match status" value="1"/>
</dbReference>
<sequence length="464" mass="52872">MQNVKCLNLEDGVPEIFARFRSVLRSVLPIMADTAKIEQELLGIRQLLWGNDIKLDIFKRWSQGFYFSQNERSALEQLEGGPCSIIAPVQAFILKRLLEEHGNLSFRDCITDEKQNQILINALCDILRQCSDRKYYLVYLDSKLNCSGNNSNVNGASDTELTSMIDPNKFHEFLRIQALSTLTEVERYYTENVASLRNQFGILLFLYSVISTKGLEVVKLESDTTEPLIDETYGYGSQSLINLMITGKAVTYVWDHEQDVGGLKLKGLDQQSQIGFITSMEHLRYLTVGSFYKNPVHPIWVLGSETHLTVLFSEERKLVSPETKSEEARRVFKNYDKDGNNFISTESLQAVLQDLDLVSDPDYVDIMRRKLDSENLGIILLNAFMDEFFPKEESSTPDMFQLVHYNGLAHSNINGQVQFHIGSAILLESDLKSICESNPMLTCLQTKWPNIEINWCNNVTPSLN</sequence>
<evidence type="ECO:0000256" key="4">
    <source>
        <dbReference type="ARBA" id="ARBA00022670"/>
    </source>
</evidence>
<evidence type="ECO:0000256" key="3">
    <source>
        <dbReference type="ARBA" id="ARBA00011074"/>
    </source>
</evidence>
<keyword evidence="5 8" id="KW-0833">Ubl conjugation pathway</keyword>
<dbReference type="AlphaFoldDB" id="A0AAW1MF84"/>
<proteinExistence type="inferred from homology"/>
<name>A0AAW1MF84_POPJA</name>
<dbReference type="InterPro" id="IPR002048">
    <property type="entry name" value="EF_hand_dom"/>
</dbReference>
<dbReference type="PROSITE" id="PS50222">
    <property type="entry name" value="EF_HAND_2"/>
    <property type="match status" value="1"/>
</dbReference>
<keyword evidence="11" id="KW-1185">Reference proteome</keyword>
<dbReference type="SUPFAM" id="SSF47473">
    <property type="entry name" value="EF-hand"/>
    <property type="match status" value="1"/>
</dbReference>
<evidence type="ECO:0000256" key="8">
    <source>
        <dbReference type="RuleBase" id="RU367088"/>
    </source>
</evidence>
<dbReference type="Proteomes" id="UP001458880">
    <property type="component" value="Unassembled WGS sequence"/>
</dbReference>
<keyword evidence="6 8" id="KW-0378">Hydrolase</keyword>
<protein>
    <recommendedName>
        <fullName evidence="8">Ubiquitin carboxyl-terminal hydrolase MINDY</fullName>
        <ecNumber evidence="8">3.4.19.12</ecNumber>
    </recommendedName>
</protein>
<evidence type="ECO:0000256" key="6">
    <source>
        <dbReference type="ARBA" id="ARBA00022801"/>
    </source>
</evidence>
<dbReference type="EMBL" id="JASPKY010000050">
    <property type="protein sequence ID" value="KAK9745310.1"/>
    <property type="molecule type" value="Genomic_DNA"/>
</dbReference>
<evidence type="ECO:0000313" key="10">
    <source>
        <dbReference type="EMBL" id="KAK9745310.1"/>
    </source>
</evidence>
<dbReference type="Gene3D" id="1.10.238.10">
    <property type="entry name" value="EF-hand"/>
    <property type="match status" value="1"/>
</dbReference>
<dbReference type="PANTHER" id="PTHR12473:SF17">
    <property type="entry name" value="UBIQUITIN CARBOXYL-TERMINAL HYDROLASE MINDY-3"/>
    <property type="match status" value="1"/>
</dbReference>
<evidence type="ECO:0000313" key="11">
    <source>
        <dbReference type="Proteomes" id="UP001458880"/>
    </source>
</evidence>
<accession>A0AAW1MF84</accession>
<keyword evidence="7 8" id="KW-0788">Thiol protease</keyword>
<dbReference type="GO" id="GO:1990380">
    <property type="term" value="F:K48-linked deubiquitinase activity"/>
    <property type="evidence" value="ECO:0007669"/>
    <property type="project" value="UniProtKB-UniRule"/>
</dbReference>
<feature type="domain" description="EF-hand" evidence="9">
    <location>
        <begin position="323"/>
        <end position="358"/>
    </location>
</feature>
<comment type="catalytic activity">
    <reaction evidence="1 8">
        <text>Thiol-dependent hydrolysis of ester, thioester, amide, peptide and isopeptide bonds formed by the C-terminal Gly of ubiquitin (a 76-residue protein attached to proteins as an intracellular targeting signal).</text>
        <dbReference type="EC" id="3.4.19.12"/>
    </reaction>
</comment>
<dbReference type="PANTHER" id="PTHR12473">
    <property type="entry name" value="UBIQUITIN CARBOXYL-TERMINAL HYDROLASE MINDY-4-RELATED"/>
    <property type="match status" value="1"/>
</dbReference>
<dbReference type="Pfam" id="PF13405">
    <property type="entry name" value="EF-hand_6"/>
    <property type="match status" value="1"/>
</dbReference>
<evidence type="ECO:0000256" key="5">
    <source>
        <dbReference type="ARBA" id="ARBA00022786"/>
    </source>
</evidence>
<evidence type="ECO:0000256" key="1">
    <source>
        <dbReference type="ARBA" id="ARBA00000707"/>
    </source>
</evidence>